<reference evidence="1 2" key="2">
    <citation type="journal article" date="2021" name="Genomics">
        <title>High-quality reference genome for Clonorchis sinensis.</title>
        <authorList>
            <person name="Young N.D."/>
            <person name="Stroehlein A.J."/>
            <person name="Kinkar L."/>
            <person name="Wang T."/>
            <person name="Sohn W.M."/>
            <person name="Chang B.C.H."/>
            <person name="Kaur P."/>
            <person name="Weisz D."/>
            <person name="Dudchenko O."/>
            <person name="Aiden E.L."/>
            <person name="Korhonen P.K."/>
            <person name="Gasser R.B."/>
        </authorList>
    </citation>
    <scope>NUCLEOTIDE SEQUENCE [LARGE SCALE GENOMIC DNA]</scope>
    <source>
        <strain evidence="1">Cs-k2</strain>
    </source>
</reference>
<accession>A0A3R7DBT5</accession>
<dbReference type="InParanoid" id="A0A3R7DBT5"/>
<keyword evidence="2" id="KW-1185">Reference proteome</keyword>
<gene>
    <name evidence="1" type="ORF">CSKR_106612</name>
</gene>
<reference evidence="1 2" key="1">
    <citation type="journal article" date="2018" name="Biotechnol. Adv.">
        <title>Improved genomic resources and new bioinformatic workflow for the carcinogenic parasite Clonorchis sinensis: Biotechnological implications.</title>
        <authorList>
            <person name="Wang D."/>
            <person name="Korhonen P.K."/>
            <person name="Gasser R.B."/>
            <person name="Young N.D."/>
        </authorList>
    </citation>
    <scope>NUCLEOTIDE SEQUENCE [LARGE SCALE GENOMIC DNA]</scope>
    <source>
        <strain evidence="1">Cs-k2</strain>
    </source>
</reference>
<dbReference type="EMBL" id="NIRI02000042">
    <property type="protein sequence ID" value="KAG5448017.1"/>
    <property type="molecule type" value="Genomic_DNA"/>
</dbReference>
<dbReference type="Proteomes" id="UP000286415">
    <property type="component" value="Unassembled WGS sequence"/>
</dbReference>
<organism evidence="1 2">
    <name type="scientific">Clonorchis sinensis</name>
    <name type="common">Chinese liver fluke</name>
    <dbReference type="NCBI Taxonomy" id="79923"/>
    <lineage>
        <taxon>Eukaryota</taxon>
        <taxon>Metazoa</taxon>
        <taxon>Spiralia</taxon>
        <taxon>Lophotrochozoa</taxon>
        <taxon>Platyhelminthes</taxon>
        <taxon>Trematoda</taxon>
        <taxon>Digenea</taxon>
        <taxon>Opisthorchiida</taxon>
        <taxon>Opisthorchiata</taxon>
        <taxon>Opisthorchiidae</taxon>
        <taxon>Clonorchis</taxon>
    </lineage>
</organism>
<dbReference type="InterPro" id="IPR052579">
    <property type="entry name" value="Zinc_finger_SWIM"/>
</dbReference>
<protein>
    <recommendedName>
        <fullName evidence="3">MULE transposase domain-containing protein</fullName>
    </recommendedName>
</protein>
<name>A0A3R7DBT5_CLOSI</name>
<sequence>MKMRSMRKSKRLGSRLLIHAVYGVKVPYPLISRNVFIPPQYELFCCTTVRLGPFEQRNQDVFRCLTTVVSTVARRYAFENALNQYMKENCVVFVRTSSNQSTNAVLRYEWVYYKCSRRPPRPTESQGIQRSELTKDEFGSRRAPLNYGTPSCEMRQFVADEFGKILTTQDIYNYRRKCRPAVLSRYRIVGFYCGTGYAFGAGKTSGDGTRACVALYTILLTDGMSIGRPVMYAFVKSEQFAPMRKLFILFKEMMGEHYPVRTFVMDKLAAPMRAAKVVFGCDPTHIPPHGLPGQRRTVVFLFIVLQTHRFRQDLQLLRRTDLRFVSYLTVRCFYITQKWAIHARSGMVHFGNVTNNRLENANGRLKDRVHRADTLEHSIKKVSRNAEWLVREFEMHTPYHCERRQILADYGYVLNVVCRTTTYAYSLVLRHLGPQPPRLPYDSVGINKARLWFKLPDPPKQLTPVLENAHARSTKRCGCRTYICFLFLRSICSKYLLPNPPTMAVGLQPAGKRAQILQLMACRLWSKILHLNPDGGLGTQTWAFVRSVTGQLLPATRCARCATDRVTYHVDCCYGGPCPLCSDALQACPKASGPSKNANVCLLPSP</sequence>
<dbReference type="AlphaFoldDB" id="A0A3R7DBT5"/>
<comment type="caution">
    <text evidence="1">The sequence shown here is derived from an EMBL/GenBank/DDBJ whole genome shotgun (WGS) entry which is preliminary data.</text>
</comment>
<dbReference type="PANTHER" id="PTHR31569">
    <property type="entry name" value="SWIM-TYPE DOMAIN-CONTAINING PROTEIN"/>
    <property type="match status" value="1"/>
</dbReference>
<proteinExistence type="predicted"/>
<evidence type="ECO:0000313" key="1">
    <source>
        <dbReference type="EMBL" id="KAG5448017.1"/>
    </source>
</evidence>
<evidence type="ECO:0000313" key="2">
    <source>
        <dbReference type="Proteomes" id="UP000286415"/>
    </source>
</evidence>
<dbReference type="PANTHER" id="PTHR31569:SF4">
    <property type="entry name" value="SWIM-TYPE DOMAIN-CONTAINING PROTEIN"/>
    <property type="match status" value="1"/>
</dbReference>
<evidence type="ECO:0008006" key="3">
    <source>
        <dbReference type="Google" id="ProtNLM"/>
    </source>
</evidence>